<dbReference type="AlphaFoldDB" id="A0A1A9QDI5"/>
<sequence>MKENYKTLVDIELKEEGEWEQKLIESILKEKDWENYKWWCEKYLRGFLLDNNMYPKTYKVVSYRCTNQTVAN</sequence>
<organism evidence="1 2">
    <name type="scientific">Candidatus Mycoplasma haematobovis</name>
    <dbReference type="NCBI Taxonomy" id="432608"/>
    <lineage>
        <taxon>Bacteria</taxon>
        <taxon>Bacillati</taxon>
        <taxon>Mycoplasmatota</taxon>
        <taxon>Mollicutes</taxon>
        <taxon>Mycoplasmataceae</taxon>
        <taxon>Mycoplasma</taxon>
    </lineage>
</organism>
<proteinExistence type="predicted"/>
<evidence type="ECO:0000313" key="1">
    <source>
        <dbReference type="EMBL" id="OAL10061.1"/>
    </source>
</evidence>
<name>A0A1A9QDI5_9MOLU</name>
<dbReference type="EMBL" id="LWUJ01000012">
    <property type="protein sequence ID" value="OAL10061.1"/>
    <property type="molecule type" value="Genomic_DNA"/>
</dbReference>
<dbReference type="Proteomes" id="UP000077623">
    <property type="component" value="Unassembled WGS sequence"/>
</dbReference>
<comment type="caution">
    <text evidence="1">The sequence shown here is derived from an EMBL/GenBank/DDBJ whole genome shotgun (WGS) entry which is preliminary data.</text>
</comment>
<reference evidence="2" key="1">
    <citation type="submission" date="2016-04" db="EMBL/GenBank/DDBJ databases">
        <authorList>
            <person name="Quiroz-Castaneda R.E."/>
            <person name="Martinez-Ocampo F."/>
        </authorList>
    </citation>
    <scope>NUCLEOTIDE SEQUENCE [LARGE SCALE GENOMIC DNA]</scope>
    <source>
        <strain evidence="2">INIFAP01</strain>
    </source>
</reference>
<gene>
    <name evidence="1" type="ORF">A6V39_04050</name>
</gene>
<dbReference type="RefSeq" id="WP_187150448.1">
    <property type="nucleotide sequence ID" value="NZ_LWUJ01000012.1"/>
</dbReference>
<evidence type="ECO:0000313" key="2">
    <source>
        <dbReference type="Proteomes" id="UP000077623"/>
    </source>
</evidence>
<keyword evidence="2" id="KW-1185">Reference proteome</keyword>
<accession>A0A1A9QDI5</accession>
<protein>
    <submittedName>
        <fullName evidence="1">Uncharacterized protein</fullName>
    </submittedName>
</protein>